<evidence type="ECO:0000313" key="2">
    <source>
        <dbReference type="Proteomes" id="UP000218263"/>
    </source>
</evidence>
<dbReference type="RefSeq" id="WP_096349584.1">
    <property type="nucleotide sequence ID" value="NZ_AP017313.1"/>
</dbReference>
<organism evidence="1 2">
    <name type="scientific">Mucilaginibacter gotjawali</name>
    <dbReference type="NCBI Taxonomy" id="1550579"/>
    <lineage>
        <taxon>Bacteria</taxon>
        <taxon>Pseudomonadati</taxon>
        <taxon>Bacteroidota</taxon>
        <taxon>Sphingobacteriia</taxon>
        <taxon>Sphingobacteriales</taxon>
        <taxon>Sphingobacteriaceae</taxon>
        <taxon>Mucilaginibacter</taxon>
    </lineage>
</organism>
<reference evidence="1 2" key="1">
    <citation type="submission" date="2015-12" db="EMBL/GenBank/DDBJ databases">
        <title>Genome sequence of Mucilaginibacter gotjawali.</title>
        <authorList>
            <person name="Lee J.S."/>
            <person name="Lee K.C."/>
            <person name="Kim K.K."/>
            <person name="Lee B.W."/>
        </authorList>
    </citation>
    <scope>NUCLEOTIDE SEQUENCE [LARGE SCALE GENOMIC DNA]</scope>
    <source>
        <strain evidence="1 2">SA3-7</strain>
    </source>
</reference>
<keyword evidence="2" id="KW-1185">Reference proteome</keyword>
<evidence type="ECO:0000313" key="1">
    <source>
        <dbReference type="EMBL" id="BAU52236.1"/>
    </source>
</evidence>
<accession>A0A110B0K8</accession>
<dbReference type="AlphaFoldDB" id="A0A110B0K8"/>
<protein>
    <submittedName>
        <fullName evidence="1">Uncharacterized protein</fullName>
    </submittedName>
</protein>
<gene>
    <name evidence="1" type="ORF">MgSA37_00386</name>
</gene>
<dbReference type="OrthoDB" id="838474at2"/>
<sequence length="140" mass="15817">MKLVLAIILFFTFGLINDQVPNPRLFKLTTFKNVPDDMTGCGDDCYLSAKDEKRDVLICRTDYAGALIHVNNKAVLLKADQTVKHDKDEEIYTSGKYILSLKMIYKKQDGDEDYAFKGILTIKWGEKILCQQKVTGEGGC</sequence>
<dbReference type="KEGG" id="mgot:MgSA37_00386"/>
<dbReference type="EMBL" id="AP017313">
    <property type="protein sequence ID" value="BAU52236.1"/>
    <property type="molecule type" value="Genomic_DNA"/>
</dbReference>
<proteinExistence type="predicted"/>
<dbReference type="Proteomes" id="UP000218263">
    <property type="component" value="Chromosome"/>
</dbReference>
<name>A0A110B0K8_9SPHI</name>